<dbReference type="InterPro" id="IPR000242">
    <property type="entry name" value="PTP_cat"/>
</dbReference>
<dbReference type="PROSITE" id="PS50055">
    <property type="entry name" value="TYR_PHOSPHATASE_PTP"/>
    <property type="match status" value="1"/>
</dbReference>
<dbReference type="Gene3D" id="2.60.40.10">
    <property type="entry name" value="Immunoglobulins"/>
    <property type="match status" value="2"/>
</dbReference>
<sequence>MPIVSRSFICFASVPSSTTSSKLLLNNKRRQRKAAERRRKAKRDENSASAAPFPPPPLPPKSAPRLSPAFFNTFDTNKGKRKKQQQQKQQQQQLGQQRLLSLAEVSDTFCPTINDSMLFLTASPRLRSPRRPSLLPFLLLLPLLHFAIAQRDLSPSLSSSPVAFRPQTSASSDGTSLGRPSVTFPSLHFSLDDFAHSLRIEKDHQDPSHLLDVFLPSSFGHFRQFIARVTDISIVEEFRMRDANRTFLASLADSSVINVHGLSPGHKYNVAILGRREAESSLIREDQVLMDPVPLDFGVPGNSTAIIATATNVTMRAQKPDRALQDTFRVEYHQLHPLKRFPILDVHDIQEQREVELYLGNLSPGRDYAVSITSLREELPSQPWRGIVTTRPLRPGNLSVAELNSTCVLFSWLLPSDSGTDRFKIAYGMLHGPNSMTKLETAFPNQQTELCQHILPGRVFIFAVIAEKSRQISEPATLSRTIRPLAPRELSVQPDFENARFRIRALLAPQNESHTEKCQIWAESEQGGRMEQTVKVRPEERQCEALFELIPGRRYEISAVALSGQSASTRLLRNKPVEPGFDFAAFGLSLREGDVGSGTLRLEWPQSEVARLRIADLWARIVGRDSHLHFSVQLVEPDGNDQQQQVETGPTEPEPVLIEGVREGACYKVLLYTVTSSGIVSEQRFEQFVRVRPPQLDLTVGQLSARSATLQAFLFRPKHFSNGTFASGTNATPSSISPQCHLHVIVSQVAFGTSEVVTDRTLPLGDQRSPPSMALTELKPWHKYVADTQVNCGEDGQNQQENKGGCAPKFHRLGKLEFQTLPAQPGPIKNLTVRPLNSYSALMRWMSPEEPNGLILHYIVQIDPQNPEDDELDDQRRPWTEKIVVDNAKESAKESAEHSGGGHLEEKVLEGLAGGRRYRVEVWPVNEAGQGRGSGLVQLDTPISAPPRPDQLSVEVLPDSIRAQQLRVRIDTARLSERNGRLTKMALIVAETDENGEVEEKEQTEKVAENGGGSANGTVPSPTWAIARRLPGLWPPFVALEILAAGYDNRPIDKNGGRFGQKILTVTLGDEERCEERPANAICNGRLKADTSYRFKLRIFSDVHLWSDSPWTELIHLEPSSDESAFGLLFVLLFVASAIVATVTALLYIRRQRQRKPVDSLCHCPPHSNSTPAHSGAIGVGKFPRNCHCPSPPRGIHCLHQKTTAHRRNRISNERRPKQQKQCQKNNKESQWTALKMMMAERAADCLAKLGLDPAAAASTSNGVDGTDCAANNSGSMEPPLRAATAHGNVLCGGTPLPNAVEGGTANPTQQAATLFGTPHHRRSKSLRERTGVDQRLERLPSGPQLRHSLLPWTVKVGAQSDRSRPVQIGDFVEHVRIMSADSDFRFSEEYEDLRTIGLGQSCIAADLTANRAKNRFTNILPYDHSRVKLKPTDDDDGSDYVNASYIPGFNSRREFIAAQGPLPSTRDHFWRLIWEHQVPAVVALTKCIEKGRDKCHQYWPDNNSRSVLYADIEVTLLTESIEYDEFTIRELRLTNMAEPNQPARTVQHLHYQAWPDFGVPDHPAGIVHLARLFRNKLPPSSSNKPTIVHCSAGVGRSGTFIALDRLVQHIESGRPIDVFGTVYEMRLERCHMVQNEQQYIFIHHCLQYVLENFYPFLLCPSSQQLQHQQQHTVGHRPLSSPNPHAPFGSSISSPICADYFGCGSSSSVLSNASRGDGGGWSSKVQMTSSSNNSGAGTNCFWPPTSAQNKSTDSCDGIVTTMKHSPPKIEVHHPQRNDGFLEDDEGIAESGL</sequence>
<dbReference type="InterPro" id="IPR050713">
    <property type="entry name" value="RTP_Phos/Ushers"/>
</dbReference>
<keyword evidence="9" id="KW-0325">Glycoprotein</keyword>
<dbReference type="InterPro" id="IPR056966">
    <property type="entry name" value="Fn3_Dep-1_5th"/>
</dbReference>
<dbReference type="Pfam" id="PF24942">
    <property type="entry name" value="Fn3_Dep-1_1st"/>
    <property type="match status" value="1"/>
</dbReference>
<evidence type="ECO:0000256" key="12">
    <source>
        <dbReference type="SAM" id="Phobius"/>
    </source>
</evidence>
<feature type="domain" description="Tyrosine specific protein phosphatases" evidence="14">
    <location>
        <begin position="1565"/>
        <end position="1641"/>
    </location>
</feature>
<evidence type="ECO:0000256" key="7">
    <source>
        <dbReference type="ARBA" id="ARBA00022989"/>
    </source>
</evidence>
<feature type="region of interest" description="Disordered" evidence="11">
    <location>
        <begin position="994"/>
        <end position="1020"/>
    </location>
</feature>
<feature type="region of interest" description="Disordered" evidence="11">
    <location>
        <begin position="20"/>
        <end position="95"/>
    </location>
</feature>
<keyword evidence="4" id="KW-0732">Signal</keyword>
<feature type="domain" description="Fibronectin type-III" evidence="15">
    <location>
        <begin position="394"/>
        <end position="488"/>
    </location>
</feature>
<feature type="compositionally biased region" description="Pro residues" evidence="11">
    <location>
        <begin position="52"/>
        <end position="62"/>
    </location>
</feature>
<evidence type="ECO:0000256" key="8">
    <source>
        <dbReference type="ARBA" id="ARBA00023136"/>
    </source>
</evidence>
<dbReference type="SMART" id="SM00060">
    <property type="entry name" value="FN3"/>
    <property type="match status" value="5"/>
</dbReference>
<evidence type="ECO:0000313" key="16">
    <source>
        <dbReference type="EMBL" id="KAL3107192.1"/>
    </source>
</evidence>
<dbReference type="CDD" id="cd00063">
    <property type="entry name" value="FN3"/>
    <property type="match status" value="2"/>
</dbReference>
<keyword evidence="17" id="KW-1185">Reference proteome</keyword>
<dbReference type="SMART" id="SM00194">
    <property type="entry name" value="PTPc"/>
    <property type="match status" value="1"/>
</dbReference>
<protein>
    <recommendedName>
        <fullName evidence="2">protein-tyrosine-phosphatase</fullName>
        <ecNumber evidence="2">3.1.3.48</ecNumber>
    </recommendedName>
</protein>
<dbReference type="InterPro" id="IPR036116">
    <property type="entry name" value="FN3_sf"/>
</dbReference>
<dbReference type="InterPro" id="IPR056968">
    <property type="entry name" value="Fn3_Dep-1_2nd"/>
</dbReference>
<evidence type="ECO:0000256" key="1">
    <source>
        <dbReference type="ARBA" id="ARBA00004479"/>
    </source>
</evidence>
<feature type="compositionally biased region" description="Polar residues" evidence="11">
    <location>
        <begin position="156"/>
        <end position="175"/>
    </location>
</feature>
<dbReference type="Pfam" id="PF24950">
    <property type="entry name" value="Fn3_Dep-1_6th"/>
    <property type="match status" value="1"/>
</dbReference>
<feature type="compositionally biased region" description="Acidic residues" evidence="11">
    <location>
        <begin position="1780"/>
        <end position="1792"/>
    </location>
</feature>
<keyword evidence="6" id="KW-0904">Protein phosphatase</keyword>
<gene>
    <name evidence="16" type="ORF">niasHT_011911</name>
</gene>
<dbReference type="Gene3D" id="3.90.190.10">
    <property type="entry name" value="Protein tyrosine phosphatase superfamily"/>
    <property type="match status" value="1"/>
</dbReference>
<dbReference type="EC" id="3.1.3.48" evidence="2"/>
<dbReference type="PANTHER" id="PTHR46957">
    <property type="entry name" value="CYTOKINE RECEPTOR"/>
    <property type="match status" value="1"/>
</dbReference>
<dbReference type="PANTHER" id="PTHR46957:SF3">
    <property type="entry name" value="CYTOKINE RECEPTOR"/>
    <property type="match status" value="1"/>
</dbReference>
<evidence type="ECO:0000259" key="13">
    <source>
        <dbReference type="PROSITE" id="PS50055"/>
    </source>
</evidence>
<dbReference type="PROSITE" id="PS50853">
    <property type="entry name" value="FN3"/>
    <property type="match status" value="2"/>
</dbReference>
<dbReference type="SMART" id="SM00404">
    <property type="entry name" value="PTPc_motif"/>
    <property type="match status" value="1"/>
</dbReference>
<dbReference type="Pfam" id="PF00041">
    <property type="entry name" value="fn3"/>
    <property type="match status" value="1"/>
</dbReference>
<keyword evidence="8 12" id="KW-0472">Membrane</keyword>
<dbReference type="Pfam" id="PF25300">
    <property type="entry name" value="Fn3_Dep-1_3rd"/>
    <property type="match status" value="1"/>
</dbReference>
<dbReference type="Pfam" id="PF24946">
    <property type="entry name" value="Fn3_Dep-1_4th"/>
    <property type="match status" value="1"/>
</dbReference>
<evidence type="ECO:0000256" key="9">
    <source>
        <dbReference type="ARBA" id="ARBA00023180"/>
    </source>
</evidence>
<comment type="subcellular location">
    <subcellularLocation>
        <location evidence="1">Membrane</location>
        <topology evidence="1">Single-pass type I membrane protein</topology>
    </subcellularLocation>
</comment>
<dbReference type="InterPro" id="IPR016130">
    <property type="entry name" value="Tyr_Pase_AS"/>
</dbReference>
<name>A0ABD2KW76_9BILA</name>
<proteinExistence type="predicted"/>
<feature type="compositionally biased region" description="Basic residues" evidence="11">
    <location>
        <begin position="27"/>
        <end position="41"/>
    </location>
</feature>
<dbReference type="InterPro" id="IPR013783">
    <property type="entry name" value="Ig-like_fold"/>
</dbReference>
<dbReference type="Proteomes" id="UP001620626">
    <property type="component" value="Unassembled WGS sequence"/>
</dbReference>
<feature type="compositionally biased region" description="Low complexity" evidence="11">
    <location>
        <begin position="86"/>
        <end position="95"/>
    </location>
</feature>
<comment type="caution">
    <text evidence="16">The sequence shown here is derived from an EMBL/GenBank/DDBJ whole genome shotgun (WGS) entry which is preliminary data.</text>
</comment>
<evidence type="ECO:0000256" key="4">
    <source>
        <dbReference type="ARBA" id="ARBA00022729"/>
    </source>
</evidence>
<organism evidence="16 17">
    <name type="scientific">Heterodera trifolii</name>
    <dbReference type="NCBI Taxonomy" id="157864"/>
    <lineage>
        <taxon>Eukaryota</taxon>
        <taxon>Metazoa</taxon>
        <taxon>Ecdysozoa</taxon>
        <taxon>Nematoda</taxon>
        <taxon>Chromadorea</taxon>
        <taxon>Rhabditida</taxon>
        <taxon>Tylenchina</taxon>
        <taxon>Tylenchomorpha</taxon>
        <taxon>Tylenchoidea</taxon>
        <taxon>Heteroderidae</taxon>
        <taxon>Heteroderinae</taxon>
        <taxon>Heterodera</taxon>
    </lineage>
</organism>
<dbReference type="SUPFAM" id="SSF52799">
    <property type="entry name" value="(Phosphotyrosine protein) phosphatases II"/>
    <property type="match status" value="1"/>
</dbReference>
<feature type="domain" description="Fibronectin type-III" evidence="15">
    <location>
        <begin position="827"/>
        <end position="944"/>
    </location>
</feature>
<dbReference type="PROSITE" id="PS00383">
    <property type="entry name" value="TYR_PHOSPHATASE_1"/>
    <property type="match status" value="1"/>
</dbReference>
<dbReference type="FunFam" id="3.90.190.10:FF:000009">
    <property type="entry name" value="Receptor-type tyrosine-protein phosphatase beta"/>
    <property type="match status" value="1"/>
</dbReference>
<evidence type="ECO:0000256" key="5">
    <source>
        <dbReference type="ARBA" id="ARBA00022801"/>
    </source>
</evidence>
<dbReference type="InterPro" id="IPR003961">
    <property type="entry name" value="FN3_dom"/>
</dbReference>
<evidence type="ECO:0000259" key="15">
    <source>
        <dbReference type="PROSITE" id="PS50853"/>
    </source>
</evidence>
<dbReference type="Pfam" id="PF24943">
    <property type="entry name" value="Fn3_Dep-1_2nd"/>
    <property type="match status" value="1"/>
</dbReference>
<dbReference type="GO" id="GO:0016020">
    <property type="term" value="C:membrane"/>
    <property type="evidence" value="ECO:0007669"/>
    <property type="project" value="UniProtKB-SubCell"/>
</dbReference>
<dbReference type="InterPro" id="IPR003595">
    <property type="entry name" value="Tyr_Pase_cat"/>
</dbReference>
<evidence type="ECO:0000256" key="11">
    <source>
        <dbReference type="SAM" id="MobiDB-lite"/>
    </source>
</evidence>
<evidence type="ECO:0000256" key="3">
    <source>
        <dbReference type="ARBA" id="ARBA00022692"/>
    </source>
</evidence>
<dbReference type="InterPro" id="IPR056969">
    <property type="entry name" value="Fn3_Dep-1_6th"/>
</dbReference>
<evidence type="ECO:0000256" key="2">
    <source>
        <dbReference type="ARBA" id="ARBA00013064"/>
    </source>
</evidence>
<feature type="transmembrane region" description="Helical" evidence="12">
    <location>
        <begin position="1125"/>
        <end position="1149"/>
    </location>
</feature>
<evidence type="ECO:0000313" key="17">
    <source>
        <dbReference type="Proteomes" id="UP001620626"/>
    </source>
</evidence>
<dbReference type="InterPro" id="IPR057482">
    <property type="entry name" value="Fn3_Dep-1_3rd"/>
</dbReference>
<dbReference type="SUPFAM" id="SSF49265">
    <property type="entry name" value="Fibronectin type III"/>
    <property type="match status" value="1"/>
</dbReference>
<feature type="domain" description="Tyrosine-protein phosphatase" evidence="13">
    <location>
        <begin position="1387"/>
        <end position="1650"/>
    </location>
</feature>
<comment type="catalytic activity">
    <reaction evidence="10">
        <text>O-phospho-L-tyrosyl-[protein] + H2O = L-tyrosyl-[protein] + phosphate</text>
        <dbReference type="Rhea" id="RHEA:10684"/>
        <dbReference type="Rhea" id="RHEA-COMP:10136"/>
        <dbReference type="Rhea" id="RHEA-COMP:20101"/>
        <dbReference type="ChEBI" id="CHEBI:15377"/>
        <dbReference type="ChEBI" id="CHEBI:43474"/>
        <dbReference type="ChEBI" id="CHEBI:46858"/>
        <dbReference type="ChEBI" id="CHEBI:61978"/>
        <dbReference type="EC" id="3.1.3.48"/>
    </reaction>
</comment>
<evidence type="ECO:0000256" key="6">
    <source>
        <dbReference type="ARBA" id="ARBA00022912"/>
    </source>
</evidence>
<keyword evidence="7 12" id="KW-1133">Transmembrane helix</keyword>
<dbReference type="InterPro" id="IPR056970">
    <property type="entry name" value="Fn3_Dep-1_4th"/>
</dbReference>
<dbReference type="PROSITE" id="PS50056">
    <property type="entry name" value="TYR_PHOSPHATASE_2"/>
    <property type="match status" value="1"/>
</dbReference>
<feature type="region of interest" description="Disordered" evidence="11">
    <location>
        <begin position="1204"/>
        <end position="1229"/>
    </location>
</feature>
<dbReference type="GO" id="GO:0004725">
    <property type="term" value="F:protein tyrosine phosphatase activity"/>
    <property type="evidence" value="ECO:0007669"/>
    <property type="project" value="UniProtKB-EC"/>
</dbReference>
<dbReference type="InterPro" id="IPR056967">
    <property type="entry name" value="Fn3_Dep-1_1st"/>
</dbReference>
<dbReference type="InterPro" id="IPR029021">
    <property type="entry name" value="Prot-tyrosine_phosphatase-like"/>
</dbReference>
<dbReference type="Pfam" id="PF24940">
    <property type="entry name" value="Fn3_Dep-1_5th"/>
    <property type="match status" value="1"/>
</dbReference>
<dbReference type="EMBL" id="JBICBT010000625">
    <property type="protein sequence ID" value="KAL3107192.1"/>
    <property type="molecule type" value="Genomic_DNA"/>
</dbReference>
<dbReference type="InterPro" id="IPR000387">
    <property type="entry name" value="Tyr_Pase_dom"/>
</dbReference>
<evidence type="ECO:0000259" key="14">
    <source>
        <dbReference type="PROSITE" id="PS50056"/>
    </source>
</evidence>
<feature type="region of interest" description="Disordered" evidence="11">
    <location>
        <begin position="156"/>
        <end position="178"/>
    </location>
</feature>
<evidence type="ECO:0000256" key="10">
    <source>
        <dbReference type="ARBA" id="ARBA00051722"/>
    </source>
</evidence>
<accession>A0ABD2KW76</accession>
<feature type="region of interest" description="Disordered" evidence="11">
    <location>
        <begin position="1768"/>
        <end position="1792"/>
    </location>
</feature>
<dbReference type="PRINTS" id="PR00700">
    <property type="entry name" value="PRTYPHPHTASE"/>
</dbReference>
<dbReference type="Pfam" id="PF00102">
    <property type="entry name" value="Y_phosphatase"/>
    <property type="match status" value="1"/>
</dbReference>
<reference evidence="16 17" key="1">
    <citation type="submission" date="2024-10" db="EMBL/GenBank/DDBJ databases">
        <authorList>
            <person name="Kim D."/>
        </authorList>
    </citation>
    <scope>NUCLEOTIDE SEQUENCE [LARGE SCALE GENOMIC DNA]</scope>
    <source>
        <strain evidence="16">BH-2024</strain>
    </source>
</reference>
<keyword evidence="3 12" id="KW-0812">Transmembrane</keyword>
<keyword evidence="5" id="KW-0378">Hydrolase</keyword>